<proteinExistence type="predicted"/>
<feature type="chain" id="PRO_5022202912" description="DUF3352 domain-containing protein" evidence="1">
    <location>
        <begin position="26"/>
        <end position="644"/>
    </location>
</feature>
<protein>
    <recommendedName>
        <fullName evidence="4">DUF3352 domain-containing protein</fullName>
    </recommendedName>
</protein>
<keyword evidence="3" id="KW-1185">Reference proteome</keyword>
<gene>
    <name evidence="2" type="ORF">ETAA8_46300</name>
</gene>
<dbReference type="RefSeq" id="WP_145093437.1">
    <property type="nucleotide sequence ID" value="NZ_CP036274.1"/>
</dbReference>
<dbReference type="EMBL" id="CP036274">
    <property type="protein sequence ID" value="QDU29518.1"/>
    <property type="molecule type" value="Genomic_DNA"/>
</dbReference>
<evidence type="ECO:0000313" key="3">
    <source>
        <dbReference type="Proteomes" id="UP000315017"/>
    </source>
</evidence>
<evidence type="ECO:0000313" key="2">
    <source>
        <dbReference type="EMBL" id="QDU29518.1"/>
    </source>
</evidence>
<accession>A0A517YH36</accession>
<feature type="signal peptide" evidence="1">
    <location>
        <begin position="1"/>
        <end position="25"/>
    </location>
</feature>
<name>A0A517YH36_9BACT</name>
<sequence precursor="true">MARTALLHGLLAVLFVGSLVRVAPAAQPVESILPATTKLFIATLDVDETRKKFQATQLGALSQDPLMQPFIEDLKKQISRKMNEAGNGMGITWEDMEGVYGGEVALARIQPDFKDKNSYAMAVIIDITGKRAQADTLLGKIDIQQKKEGATRREVKIADGLNGVEYVQKVRAGAPRVEKDYYFIKDNFLVATDWYPIAQGMAARIGNEANKDSLASIKAFQYSMERNAAVAKQDGLNYHVRWFVEPFGFLEASRAANRREAKKGPDLLKILQTQGFNAIQGVGGYVFFDTPDDELLHRTFAYAPPIPGEKDKYKLAARMLKFPNTKTLVPQTWVKDSVGTYLTLNWHLQDAFKYSETLIDAVAGEPGVFDDLWASMKDDPHGPKIDIYKGLVNELGERVSIISDVLQPVNEKSERMLVAIDVKNEATVRATIDKFFKGDPTARRREFEGHGIWEIENEQTAAAGGPMLSIEGTETEFVAAEKDEEEEERKLPNMAVTVYGGHLVIATHYDYIVELLKNVKDKKPELTTLKDFTRVETALNRLGQGNDSFRYFAKTEESYRATYEMLKQNKLPQTESMFARLLNAILDSNSEDGNRENEIDGSKLPDYAQIVKYLGPTGLFVQSEEQGWWIVGSLLTRDPVATGK</sequence>
<dbReference type="OrthoDB" id="253793at2"/>
<dbReference type="Proteomes" id="UP000315017">
    <property type="component" value="Chromosome"/>
</dbReference>
<dbReference type="AlphaFoldDB" id="A0A517YH36"/>
<organism evidence="2 3">
    <name type="scientific">Anatilimnocola aggregata</name>
    <dbReference type="NCBI Taxonomy" id="2528021"/>
    <lineage>
        <taxon>Bacteria</taxon>
        <taxon>Pseudomonadati</taxon>
        <taxon>Planctomycetota</taxon>
        <taxon>Planctomycetia</taxon>
        <taxon>Pirellulales</taxon>
        <taxon>Pirellulaceae</taxon>
        <taxon>Anatilimnocola</taxon>
    </lineage>
</organism>
<evidence type="ECO:0008006" key="4">
    <source>
        <dbReference type="Google" id="ProtNLM"/>
    </source>
</evidence>
<reference evidence="2 3" key="1">
    <citation type="submission" date="2019-02" db="EMBL/GenBank/DDBJ databases">
        <title>Deep-cultivation of Planctomycetes and their phenomic and genomic characterization uncovers novel biology.</title>
        <authorList>
            <person name="Wiegand S."/>
            <person name="Jogler M."/>
            <person name="Boedeker C."/>
            <person name="Pinto D."/>
            <person name="Vollmers J."/>
            <person name="Rivas-Marin E."/>
            <person name="Kohn T."/>
            <person name="Peeters S.H."/>
            <person name="Heuer A."/>
            <person name="Rast P."/>
            <person name="Oberbeckmann S."/>
            <person name="Bunk B."/>
            <person name="Jeske O."/>
            <person name="Meyerdierks A."/>
            <person name="Storesund J.E."/>
            <person name="Kallscheuer N."/>
            <person name="Luecker S."/>
            <person name="Lage O.M."/>
            <person name="Pohl T."/>
            <person name="Merkel B.J."/>
            <person name="Hornburger P."/>
            <person name="Mueller R.-W."/>
            <person name="Bruemmer F."/>
            <person name="Labrenz M."/>
            <person name="Spormann A.M."/>
            <person name="Op den Camp H."/>
            <person name="Overmann J."/>
            <person name="Amann R."/>
            <person name="Jetten M.S.M."/>
            <person name="Mascher T."/>
            <person name="Medema M.H."/>
            <person name="Devos D.P."/>
            <person name="Kaster A.-K."/>
            <person name="Ovreas L."/>
            <person name="Rohde M."/>
            <person name="Galperin M.Y."/>
            <person name="Jogler C."/>
        </authorList>
    </citation>
    <scope>NUCLEOTIDE SEQUENCE [LARGE SCALE GENOMIC DNA]</scope>
    <source>
        <strain evidence="2 3">ETA_A8</strain>
    </source>
</reference>
<evidence type="ECO:0000256" key="1">
    <source>
        <dbReference type="SAM" id="SignalP"/>
    </source>
</evidence>
<keyword evidence="1" id="KW-0732">Signal</keyword>
<dbReference type="KEGG" id="aagg:ETAA8_46300"/>